<reference evidence="4 5" key="1">
    <citation type="journal article" date="2011" name="J. Bacteriol.">
        <title>Genome sequence of Salinisphaera shabanensis, a gammaproteobacterium from the harsh, variable environment of the brine-seawater interface of the Shaban Deep in the Red Sea.</title>
        <authorList>
            <person name="Antunes A."/>
            <person name="Alam I."/>
            <person name="Bajic V.B."/>
            <person name="Stingl U."/>
        </authorList>
    </citation>
    <scope>NUCLEOTIDE SEQUENCE [LARGE SCALE GENOMIC DNA]</scope>
    <source>
        <strain evidence="4 5">E1L3A</strain>
    </source>
</reference>
<organism evidence="4 5">
    <name type="scientific">Salinisphaera shabanensis E1L3A</name>
    <dbReference type="NCBI Taxonomy" id="1033802"/>
    <lineage>
        <taxon>Bacteria</taxon>
        <taxon>Pseudomonadati</taxon>
        <taxon>Pseudomonadota</taxon>
        <taxon>Gammaproteobacteria</taxon>
        <taxon>Salinisphaerales</taxon>
        <taxon>Salinisphaeraceae</taxon>
        <taxon>Salinisphaera</taxon>
    </lineage>
</organism>
<dbReference type="GO" id="GO:0005507">
    <property type="term" value="F:copper ion binding"/>
    <property type="evidence" value="ECO:0007669"/>
    <property type="project" value="InterPro"/>
</dbReference>
<feature type="domain" description="Superoxide dismutase copper/zinc binding" evidence="3">
    <location>
        <begin position="40"/>
        <end position="174"/>
    </location>
</feature>
<dbReference type="InterPro" id="IPR001424">
    <property type="entry name" value="SOD_Cu_Zn_dom"/>
</dbReference>
<reference evidence="4 5" key="2">
    <citation type="journal article" date="2013" name="PLoS ONE">
        <title>INDIGO - INtegrated Data Warehouse of MIcrobial GenOmes with Examples from the Red Sea Extremophiles.</title>
        <authorList>
            <person name="Alam I."/>
            <person name="Antunes A."/>
            <person name="Kamau A.A."/>
            <person name="Ba Alawi W."/>
            <person name="Kalkatawi M."/>
            <person name="Stingl U."/>
            <person name="Bajic V.B."/>
        </authorList>
    </citation>
    <scope>NUCLEOTIDE SEQUENCE [LARGE SCALE GENOMIC DNA]</scope>
    <source>
        <strain evidence="4 5">E1L3A</strain>
    </source>
</reference>
<evidence type="ECO:0000256" key="1">
    <source>
        <dbReference type="ARBA" id="ARBA00010457"/>
    </source>
</evidence>
<sequence length="175" mass="18138">MEKTGYAALVALLLCTSAAANETQATLHRLSVDGEAEAVGTVLFSDTEHGLLITPDLHGLEPAGAHGTHIHTKPACGARSKHGRMMVGAAAGAHYDPADTGQHAGPYGEGHLGDLPNLIAEANGEATIPVLAPRLTVADINGRSIMIHSAPDHYNDYGDPHHGKGGVRMYCGVID</sequence>
<comment type="caution">
    <text evidence="4">The sequence shown here is derived from an EMBL/GenBank/DDBJ whole genome shotgun (WGS) entry which is preliminary data.</text>
</comment>
<evidence type="ECO:0000256" key="2">
    <source>
        <dbReference type="SAM" id="SignalP"/>
    </source>
</evidence>
<comment type="similarity">
    <text evidence="1">Belongs to the Cu-Zn superoxide dismutase family.</text>
</comment>
<gene>
    <name evidence="4" type="ORF">SSPSH_003177</name>
</gene>
<dbReference type="SUPFAM" id="SSF49329">
    <property type="entry name" value="Cu,Zn superoxide dismutase-like"/>
    <property type="match status" value="1"/>
</dbReference>
<dbReference type="GO" id="GO:0004784">
    <property type="term" value="F:superoxide dismutase activity"/>
    <property type="evidence" value="ECO:0007669"/>
    <property type="project" value="UniProtKB-EC"/>
</dbReference>
<dbReference type="InterPro" id="IPR036423">
    <property type="entry name" value="SOD-like_Cu/Zn_dom_sf"/>
</dbReference>
<dbReference type="InterPro" id="IPR024134">
    <property type="entry name" value="SOD_Cu/Zn_/chaperone"/>
</dbReference>
<evidence type="ECO:0000259" key="3">
    <source>
        <dbReference type="Pfam" id="PF00080"/>
    </source>
</evidence>
<dbReference type="AlphaFoldDB" id="U2FUB2"/>
<feature type="signal peptide" evidence="2">
    <location>
        <begin position="1"/>
        <end position="20"/>
    </location>
</feature>
<dbReference type="STRING" id="1033802.SSPSH_003177"/>
<dbReference type="RefSeq" id="WP_006915361.1">
    <property type="nucleotide sequence ID" value="NZ_AFNV02000025.1"/>
</dbReference>
<proteinExistence type="inferred from homology"/>
<accession>U2FUB2</accession>
<dbReference type="Proteomes" id="UP000006242">
    <property type="component" value="Unassembled WGS sequence"/>
</dbReference>
<dbReference type="Gene3D" id="2.60.40.200">
    <property type="entry name" value="Superoxide dismutase, copper/zinc binding domain"/>
    <property type="match status" value="1"/>
</dbReference>
<protein>
    <submittedName>
        <fullName evidence="4">Superoxide dismutase Cu-Zn protein</fullName>
        <ecNumber evidence="4">1.15.1.1</ecNumber>
    </submittedName>
</protein>
<feature type="chain" id="PRO_5004626266" evidence="2">
    <location>
        <begin position="21"/>
        <end position="175"/>
    </location>
</feature>
<dbReference type="EC" id="1.15.1.1" evidence="4"/>
<dbReference type="eggNOG" id="COG2032">
    <property type="taxonomic scope" value="Bacteria"/>
</dbReference>
<dbReference type="PANTHER" id="PTHR10003">
    <property type="entry name" value="SUPEROXIDE DISMUTASE CU-ZN -RELATED"/>
    <property type="match status" value="1"/>
</dbReference>
<dbReference type="Pfam" id="PF00080">
    <property type="entry name" value="Sod_Cu"/>
    <property type="match status" value="1"/>
</dbReference>
<dbReference type="EMBL" id="AFNV02000025">
    <property type="protein sequence ID" value="ERJ17958.1"/>
    <property type="molecule type" value="Genomic_DNA"/>
</dbReference>
<name>U2FUB2_9GAMM</name>
<keyword evidence="5" id="KW-1185">Reference proteome</keyword>
<keyword evidence="2" id="KW-0732">Signal</keyword>
<keyword evidence="4" id="KW-0560">Oxidoreductase</keyword>
<dbReference type="OrthoDB" id="5431326at2"/>
<evidence type="ECO:0000313" key="5">
    <source>
        <dbReference type="Proteomes" id="UP000006242"/>
    </source>
</evidence>
<evidence type="ECO:0000313" key="4">
    <source>
        <dbReference type="EMBL" id="ERJ17958.1"/>
    </source>
</evidence>